<name>A0A9Q0ZMW4_SALPP</name>
<protein>
    <submittedName>
        <fullName evidence="1">Uncharacterized protein</fullName>
    </submittedName>
</protein>
<keyword evidence="2" id="KW-1185">Reference proteome</keyword>
<gene>
    <name evidence="1" type="ORF">OIU79_000415</name>
</gene>
<dbReference type="EMBL" id="JAPFFK010000010">
    <property type="protein sequence ID" value="KAJ6740278.1"/>
    <property type="molecule type" value="Genomic_DNA"/>
</dbReference>
<comment type="caution">
    <text evidence="1">The sequence shown here is derived from an EMBL/GenBank/DDBJ whole genome shotgun (WGS) entry which is preliminary data.</text>
</comment>
<evidence type="ECO:0000313" key="1">
    <source>
        <dbReference type="EMBL" id="KAJ6740278.1"/>
    </source>
</evidence>
<evidence type="ECO:0000313" key="2">
    <source>
        <dbReference type="Proteomes" id="UP001151532"/>
    </source>
</evidence>
<dbReference type="AlphaFoldDB" id="A0A9Q0ZMW4"/>
<sequence>MTFGQKVIQTHYFFGPKDAIVGIEQFRDNIFTILAMFVLLRS</sequence>
<dbReference type="Proteomes" id="UP001151532">
    <property type="component" value="Chromosome 7"/>
</dbReference>
<accession>A0A9Q0ZMW4</accession>
<reference evidence="1" key="1">
    <citation type="submission" date="2022-11" db="EMBL/GenBank/DDBJ databases">
        <authorList>
            <person name="Hyden B.L."/>
            <person name="Feng K."/>
            <person name="Yates T."/>
            <person name="Jawdy S."/>
            <person name="Smart L.B."/>
            <person name="Muchero W."/>
        </authorList>
    </citation>
    <scope>NUCLEOTIDE SEQUENCE</scope>
    <source>
        <tissue evidence="1">Shoot tip</tissue>
    </source>
</reference>
<organism evidence="1 2">
    <name type="scientific">Salix purpurea</name>
    <name type="common">Purple osier willow</name>
    <dbReference type="NCBI Taxonomy" id="77065"/>
    <lineage>
        <taxon>Eukaryota</taxon>
        <taxon>Viridiplantae</taxon>
        <taxon>Streptophyta</taxon>
        <taxon>Embryophyta</taxon>
        <taxon>Tracheophyta</taxon>
        <taxon>Spermatophyta</taxon>
        <taxon>Magnoliopsida</taxon>
        <taxon>eudicotyledons</taxon>
        <taxon>Gunneridae</taxon>
        <taxon>Pentapetalae</taxon>
        <taxon>rosids</taxon>
        <taxon>fabids</taxon>
        <taxon>Malpighiales</taxon>
        <taxon>Salicaceae</taxon>
        <taxon>Saliceae</taxon>
        <taxon>Salix</taxon>
    </lineage>
</organism>
<proteinExistence type="predicted"/>
<reference evidence="1" key="2">
    <citation type="journal article" date="2023" name="Int. J. Mol. Sci.">
        <title>De Novo Assembly and Annotation of 11 Diverse Shrub Willow (Salix) Genomes Reveals Novel Gene Organization in Sex-Linked Regions.</title>
        <authorList>
            <person name="Hyden B."/>
            <person name="Feng K."/>
            <person name="Yates T.B."/>
            <person name="Jawdy S."/>
            <person name="Cereghino C."/>
            <person name="Smart L.B."/>
            <person name="Muchero W."/>
        </authorList>
    </citation>
    <scope>NUCLEOTIDE SEQUENCE</scope>
    <source>
        <tissue evidence="1">Shoot tip</tissue>
    </source>
</reference>